<organism evidence="1 2">
    <name type="scientific">Pipistrellus kuhlii</name>
    <name type="common">Kuhl's pipistrelle</name>
    <dbReference type="NCBI Taxonomy" id="59472"/>
    <lineage>
        <taxon>Eukaryota</taxon>
        <taxon>Metazoa</taxon>
        <taxon>Chordata</taxon>
        <taxon>Craniata</taxon>
        <taxon>Vertebrata</taxon>
        <taxon>Euteleostomi</taxon>
        <taxon>Mammalia</taxon>
        <taxon>Eutheria</taxon>
        <taxon>Laurasiatheria</taxon>
        <taxon>Chiroptera</taxon>
        <taxon>Yangochiroptera</taxon>
        <taxon>Vespertilionidae</taxon>
        <taxon>Pipistrellus</taxon>
    </lineage>
</organism>
<reference evidence="1 2" key="1">
    <citation type="journal article" date="2020" name="Nature">
        <title>Six reference-quality genomes reveal evolution of bat adaptations.</title>
        <authorList>
            <person name="Jebb D."/>
            <person name="Huang Z."/>
            <person name="Pippel M."/>
            <person name="Hughes G.M."/>
            <person name="Lavrichenko K."/>
            <person name="Devanna P."/>
            <person name="Winkler S."/>
            <person name="Jermiin L.S."/>
            <person name="Skirmuntt E.C."/>
            <person name="Katzourakis A."/>
            <person name="Burkitt-Gray L."/>
            <person name="Ray D.A."/>
            <person name="Sullivan K.A.M."/>
            <person name="Roscito J.G."/>
            <person name="Kirilenko B.M."/>
            <person name="Davalos L.M."/>
            <person name="Corthals A.P."/>
            <person name="Power M.L."/>
            <person name="Jones G."/>
            <person name="Ransome R.D."/>
            <person name="Dechmann D.K.N."/>
            <person name="Locatelli A.G."/>
            <person name="Puechmaille S.J."/>
            <person name="Fedrigo O."/>
            <person name="Jarvis E.D."/>
            <person name="Hiller M."/>
            <person name="Vernes S.C."/>
            <person name="Myers E.W."/>
            <person name="Teeling E.C."/>
        </authorList>
    </citation>
    <scope>NUCLEOTIDE SEQUENCE [LARGE SCALE GENOMIC DNA]</scope>
    <source>
        <strain evidence="1">MPipKuh1</strain>
        <tissue evidence="1">Flight muscle</tissue>
    </source>
</reference>
<name>A0A7J7W359_PIPKU</name>
<evidence type="ECO:0000313" key="2">
    <source>
        <dbReference type="Proteomes" id="UP000558488"/>
    </source>
</evidence>
<proteinExistence type="predicted"/>
<dbReference type="Proteomes" id="UP000558488">
    <property type="component" value="Unassembled WGS sequence"/>
</dbReference>
<sequence length="135" mass="14908">MNVNPERPCPALDPLPPWQGVCHGPVCGTWKGVGGGRGCWPHFESPLKVTEKCSHVTAFTPQISLHLYTGRYPLASIRSHPCLLSRAPVHEDSLFQKHSLSTYLATPQGGRNKSDVASASWVLTVTWRYVQMDKS</sequence>
<gene>
    <name evidence="1" type="ORF">mPipKuh1_008141</name>
</gene>
<comment type="caution">
    <text evidence="1">The sequence shown here is derived from an EMBL/GenBank/DDBJ whole genome shotgun (WGS) entry which is preliminary data.</text>
</comment>
<dbReference type="EMBL" id="JACAGB010000012">
    <property type="protein sequence ID" value="KAF6331832.1"/>
    <property type="molecule type" value="Genomic_DNA"/>
</dbReference>
<dbReference type="AlphaFoldDB" id="A0A7J7W359"/>
<keyword evidence="2" id="KW-1185">Reference proteome</keyword>
<protein>
    <submittedName>
        <fullName evidence="1">Uncharacterized protein</fullName>
    </submittedName>
</protein>
<evidence type="ECO:0000313" key="1">
    <source>
        <dbReference type="EMBL" id="KAF6331832.1"/>
    </source>
</evidence>
<accession>A0A7J7W359</accession>